<gene>
    <name evidence="1" type="ORF">L9F63_011856</name>
</gene>
<evidence type="ECO:0000313" key="1">
    <source>
        <dbReference type="EMBL" id="KAJ9597285.1"/>
    </source>
</evidence>
<proteinExistence type="predicted"/>
<sequence>ADCLHPAPEFSLPRFISELSLLDGLSCRTNELHPPVHQSLQGSRCIVVSSARYTVSLSKKLICGDFSHYEFNFKRGTIFVLATLTERGNFINRKRKFYRSAYMNGDHTKLKSSKFYFCSNA</sequence>
<organism evidence="1 2">
    <name type="scientific">Diploptera punctata</name>
    <name type="common">Pacific beetle cockroach</name>
    <dbReference type="NCBI Taxonomy" id="6984"/>
    <lineage>
        <taxon>Eukaryota</taxon>
        <taxon>Metazoa</taxon>
        <taxon>Ecdysozoa</taxon>
        <taxon>Arthropoda</taxon>
        <taxon>Hexapoda</taxon>
        <taxon>Insecta</taxon>
        <taxon>Pterygota</taxon>
        <taxon>Neoptera</taxon>
        <taxon>Polyneoptera</taxon>
        <taxon>Dictyoptera</taxon>
        <taxon>Blattodea</taxon>
        <taxon>Blaberoidea</taxon>
        <taxon>Blaberidae</taxon>
        <taxon>Diplopterinae</taxon>
        <taxon>Diploptera</taxon>
    </lineage>
</organism>
<feature type="non-terminal residue" evidence="1">
    <location>
        <position position="1"/>
    </location>
</feature>
<accession>A0AAD8AEJ7</accession>
<keyword evidence="2" id="KW-1185">Reference proteome</keyword>
<reference evidence="1" key="2">
    <citation type="submission" date="2023-05" db="EMBL/GenBank/DDBJ databases">
        <authorList>
            <person name="Fouks B."/>
        </authorList>
    </citation>
    <scope>NUCLEOTIDE SEQUENCE</scope>
    <source>
        <strain evidence="1">Stay&amp;Tobe</strain>
        <tissue evidence="1">Testes</tissue>
    </source>
</reference>
<comment type="caution">
    <text evidence="1">The sequence shown here is derived from an EMBL/GenBank/DDBJ whole genome shotgun (WGS) entry which is preliminary data.</text>
</comment>
<evidence type="ECO:0000313" key="2">
    <source>
        <dbReference type="Proteomes" id="UP001233999"/>
    </source>
</evidence>
<dbReference type="AlphaFoldDB" id="A0AAD8AEJ7"/>
<protein>
    <submittedName>
        <fullName evidence="1">Uncharacterized protein</fullName>
    </submittedName>
</protein>
<reference evidence="1" key="1">
    <citation type="journal article" date="2023" name="IScience">
        <title>Live-bearing cockroach genome reveals convergent evolutionary mechanisms linked to viviparity in insects and beyond.</title>
        <authorList>
            <person name="Fouks B."/>
            <person name="Harrison M.C."/>
            <person name="Mikhailova A.A."/>
            <person name="Marchal E."/>
            <person name="English S."/>
            <person name="Carruthers M."/>
            <person name="Jennings E.C."/>
            <person name="Chiamaka E.L."/>
            <person name="Frigard R.A."/>
            <person name="Pippel M."/>
            <person name="Attardo G.M."/>
            <person name="Benoit J.B."/>
            <person name="Bornberg-Bauer E."/>
            <person name="Tobe S.S."/>
        </authorList>
    </citation>
    <scope>NUCLEOTIDE SEQUENCE</scope>
    <source>
        <strain evidence="1">Stay&amp;Tobe</strain>
    </source>
</reference>
<name>A0AAD8AEJ7_DIPPU</name>
<feature type="non-terminal residue" evidence="1">
    <location>
        <position position="121"/>
    </location>
</feature>
<dbReference type="EMBL" id="JASPKZ010001619">
    <property type="protein sequence ID" value="KAJ9597285.1"/>
    <property type="molecule type" value="Genomic_DNA"/>
</dbReference>
<dbReference type="Proteomes" id="UP001233999">
    <property type="component" value="Unassembled WGS sequence"/>
</dbReference>